<feature type="transmembrane region" description="Helical" evidence="7">
    <location>
        <begin position="210"/>
        <end position="232"/>
    </location>
</feature>
<feature type="transmembrane region" description="Helical" evidence="7">
    <location>
        <begin position="84"/>
        <end position="101"/>
    </location>
</feature>
<feature type="transmembrane region" description="Helical" evidence="7">
    <location>
        <begin position="439"/>
        <end position="461"/>
    </location>
</feature>
<dbReference type="SUPFAM" id="SSF103473">
    <property type="entry name" value="MFS general substrate transporter"/>
    <property type="match status" value="1"/>
</dbReference>
<dbReference type="PROSITE" id="PS50850">
    <property type="entry name" value="MFS"/>
    <property type="match status" value="1"/>
</dbReference>
<feature type="transmembrane region" description="Helical" evidence="7">
    <location>
        <begin position="323"/>
        <end position="340"/>
    </location>
</feature>
<evidence type="ECO:0000256" key="4">
    <source>
        <dbReference type="ARBA" id="ARBA00022989"/>
    </source>
</evidence>
<sequence>MVVDLEKTERPSTVASEESAPHQAAQEDSSDFTAADWALDKATVRRLDVSVVTLASIVYFLSFLDRSNIGNAKVAGMATDLKLTSHQYLIAITVTYVPYIISELPSNLLLKAVGPHIMIPSMVCLWGITCCLTGLVTSYSGLLAARFFLGMLEGGVFPGLVLYLSGFYRRHELQTRISLFFSAASLSGAFSGLLAAAIVKMDGVGGKQGWCWIFILEGLFTFLFAISLFWLLPATPQASRFLTAEQKAHVIRRLALDAPAGAGPEADKFSWNECLQAFKSPHVLLLAVALFGNGVTLYSFAYFTPTIVQTFKYSVVKTNLLTVPPFVCAFIVTMINAYLSDRFRMRGTGVIVMSVLALIGYCMFLTTNDKWTKYGSLFFSIVGVYGTAPALTTWLPSNVAPHYRRATAIAIGFIMTNSGGIASTWLFPASEGPEYRRGTIINLSFSIVTGLFAGLNLIYLVGANKRKQQRKLEASAAAWHVEGDRHPSFKYDY</sequence>
<feature type="domain" description="Major facilitator superfamily (MFS) profile" evidence="8">
    <location>
        <begin position="51"/>
        <end position="468"/>
    </location>
</feature>
<evidence type="ECO:0000256" key="2">
    <source>
        <dbReference type="ARBA" id="ARBA00022448"/>
    </source>
</evidence>
<evidence type="ECO:0000313" key="10">
    <source>
        <dbReference type="Proteomes" id="UP000193467"/>
    </source>
</evidence>
<feature type="transmembrane region" description="Helical" evidence="7">
    <location>
        <begin position="47"/>
        <end position="64"/>
    </location>
</feature>
<dbReference type="Proteomes" id="UP000193467">
    <property type="component" value="Unassembled WGS sequence"/>
</dbReference>
<feature type="compositionally biased region" description="Basic and acidic residues" evidence="6">
    <location>
        <begin position="1"/>
        <end position="10"/>
    </location>
</feature>
<feature type="transmembrane region" description="Helical" evidence="7">
    <location>
        <begin position="143"/>
        <end position="165"/>
    </location>
</feature>
<dbReference type="GO" id="GO:0016020">
    <property type="term" value="C:membrane"/>
    <property type="evidence" value="ECO:0007669"/>
    <property type="project" value="UniProtKB-SubCell"/>
</dbReference>
<keyword evidence="2" id="KW-0813">Transport</keyword>
<organism evidence="9 10">
    <name type="scientific">Leucosporidium creatinivorum</name>
    <dbReference type="NCBI Taxonomy" id="106004"/>
    <lineage>
        <taxon>Eukaryota</taxon>
        <taxon>Fungi</taxon>
        <taxon>Dikarya</taxon>
        <taxon>Basidiomycota</taxon>
        <taxon>Pucciniomycotina</taxon>
        <taxon>Microbotryomycetes</taxon>
        <taxon>Leucosporidiales</taxon>
        <taxon>Leucosporidium</taxon>
    </lineage>
</organism>
<gene>
    <name evidence="9" type="ORF">BCR35DRAFT_320969</name>
</gene>
<dbReference type="InterPro" id="IPR020846">
    <property type="entry name" value="MFS_dom"/>
</dbReference>
<keyword evidence="5 7" id="KW-0472">Membrane</keyword>
<dbReference type="Gene3D" id="1.20.1250.20">
    <property type="entry name" value="MFS general substrate transporter like domains"/>
    <property type="match status" value="2"/>
</dbReference>
<keyword evidence="10" id="KW-1185">Reference proteome</keyword>
<dbReference type="FunFam" id="1.20.1250.20:FF:000034">
    <property type="entry name" value="MFS general substrate transporter"/>
    <property type="match status" value="1"/>
</dbReference>
<keyword evidence="4 7" id="KW-1133">Transmembrane helix</keyword>
<comment type="caution">
    <text evidence="9">The sequence shown here is derived from an EMBL/GenBank/DDBJ whole genome shotgun (WGS) entry which is preliminary data.</text>
</comment>
<accession>A0A1Y2FTV2</accession>
<evidence type="ECO:0000313" key="9">
    <source>
        <dbReference type="EMBL" id="ORY87451.1"/>
    </source>
</evidence>
<evidence type="ECO:0000256" key="1">
    <source>
        <dbReference type="ARBA" id="ARBA00004141"/>
    </source>
</evidence>
<dbReference type="InterPro" id="IPR036259">
    <property type="entry name" value="MFS_trans_sf"/>
</dbReference>
<evidence type="ECO:0000256" key="5">
    <source>
        <dbReference type="ARBA" id="ARBA00023136"/>
    </source>
</evidence>
<dbReference type="InterPro" id="IPR011701">
    <property type="entry name" value="MFS"/>
</dbReference>
<feature type="transmembrane region" description="Helical" evidence="7">
    <location>
        <begin position="407"/>
        <end position="427"/>
    </location>
</feature>
<dbReference type="Pfam" id="PF07690">
    <property type="entry name" value="MFS_1"/>
    <property type="match status" value="1"/>
</dbReference>
<proteinExistence type="predicted"/>
<dbReference type="GO" id="GO:0022857">
    <property type="term" value="F:transmembrane transporter activity"/>
    <property type="evidence" value="ECO:0007669"/>
    <property type="project" value="InterPro"/>
</dbReference>
<feature type="region of interest" description="Disordered" evidence="6">
    <location>
        <begin position="1"/>
        <end position="29"/>
    </location>
</feature>
<dbReference type="AlphaFoldDB" id="A0A1Y2FTV2"/>
<protein>
    <submittedName>
        <fullName evidence="9">Major facilitator superfamily domain-containing protein</fullName>
    </submittedName>
</protein>
<dbReference type="OrthoDB" id="2985014at2759"/>
<dbReference type="FunFam" id="1.20.1250.20:FF:000013">
    <property type="entry name" value="MFS general substrate transporter"/>
    <property type="match status" value="1"/>
</dbReference>
<reference evidence="9 10" key="1">
    <citation type="submission" date="2016-07" db="EMBL/GenBank/DDBJ databases">
        <title>Pervasive Adenine N6-methylation of Active Genes in Fungi.</title>
        <authorList>
            <consortium name="DOE Joint Genome Institute"/>
            <person name="Mondo S.J."/>
            <person name="Dannebaum R.O."/>
            <person name="Kuo R.C."/>
            <person name="Labutti K."/>
            <person name="Haridas S."/>
            <person name="Kuo A."/>
            <person name="Salamov A."/>
            <person name="Ahrendt S.R."/>
            <person name="Lipzen A."/>
            <person name="Sullivan W."/>
            <person name="Andreopoulos W.B."/>
            <person name="Clum A."/>
            <person name="Lindquist E."/>
            <person name="Daum C."/>
            <person name="Ramamoorthy G.K."/>
            <person name="Gryganskyi A."/>
            <person name="Culley D."/>
            <person name="Magnuson J.K."/>
            <person name="James T.Y."/>
            <person name="O'Malley M.A."/>
            <person name="Stajich J.E."/>
            <person name="Spatafora J.W."/>
            <person name="Visel A."/>
            <person name="Grigoriev I.V."/>
        </authorList>
    </citation>
    <scope>NUCLEOTIDE SEQUENCE [LARGE SCALE GENOMIC DNA]</scope>
    <source>
        <strain evidence="9 10">62-1032</strain>
    </source>
</reference>
<dbReference type="InParanoid" id="A0A1Y2FTV2"/>
<evidence type="ECO:0000259" key="8">
    <source>
        <dbReference type="PROSITE" id="PS50850"/>
    </source>
</evidence>
<evidence type="ECO:0000256" key="3">
    <source>
        <dbReference type="ARBA" id="ARBA00022692"/>
    </source>
</evidence>
<evidence type="ECO:0000256" key="6">
    <source>
        <dbReference type="SAM" id="MobiDB-lite"/>
    </source>
</evidence>
<dbReference type="STRING" id="106004.A0A1Y2FTV2"/>
<comment type="subcellular location">
    <subcellularLocation>
        <location evidence="1">Membrane</location>
        <topology evidence="1">Multi-pass membrane protein</topology>
    </subcellularLocation>
</comment>
<evidence type="ECO:0000256" key="7">
    <source>
        <dbReference type="SAM" id="Phobius"/>
    </source>
</evidence>
<feature type="transmembrane region" description="Helical" evidence="7">
    <location>
        <begin position="347"/>
        <end position="368"/>
    </location>
</feature>
<feature type="transmembrane region" description="Helical" evidence="7">
    <location>
        <begin position="177"/>
        <end position="198"/>
    </location>
</feature>
<feature type="transmembrane region" description="Helical" evidence="7">
    <location>
        <begin position="374"/>
        <end position="395"/>
    </location>
</feature>
<name>A0A1Y2FTV2_9BASI</name>
<keyword evidence="3 7" id="KW-0812">Transmembrane</keyword>
<feature type="transmembrane region" description="Helical" evidence="7">
    <location>
        <begin position="283"/>
        <end position="303"/>
    </location>
</feature>
<dbReference type="EMBL" id="MCGR01000013">
    <property type="protein sequence ID" value="ORY87451.1"/>
    <property type="molecule type" value="Genomic_DNA"/>
</dbReference>
<dbReference type="PANTHER" id="PTHR43791:SF85">
    <property type="entry name" value="TRANSPORTER, PUTATIVE (AFU_ORTHOLOGUE AFUA_6G00710)-RELATED"/>
    <property type="match status" value="1"/>
</dbReference>
<feature type="transmembrane region" description="Helical" evidence="7">
    <location>
        <begin position="113"/>
        <end position="137"/>
    </location>
</feature>
<dbReference type="PANTHER" id="PTHR43791">
    <property type="entry name" value="PERMEASE-RELATED"/>
    <property type="match status" value="1"/>
</dbReference>